<gene>
    <name evidence="2" type="ORF">H9763_05545</name>
</gene>
<comment type="caution">
    <text evidence="2">The sequence shown here is derived from an EMBL/GenBank/DDBJ whole genome shotgun (WGS) entry which is preliminary data.</text>
</comment>
<dbReference type="Gene3D" id="1.10.1760.20">
    <property type="match status" value="1"/>
</dbReference>
<feature type="transmembrane region" description="Helical" evidence="1">
    <location>
        <begin position="35"/>
        <end position="63"/>
    </location>
</feature>
<feature type="transmembrane region" description="Helical" evidence="1">
    <location>
        <begin position="103"/>
        <end position="127"/>
    </location>
</feature>
<keyword evidence="1" id="KW-1133">Transmembrane helix</keyword>
<evidence type="ECO:0000256" key="1">
    <source>
        <dbReference type="SAM" id="Phobius"/>
    </source>
</evidence>
<dbReference type="GO" id="GO:0022857">
    <property type="term" value="F:transmembrane transporter activity"/>
    <property type="evidence" value="ECO:0007669"/>
    <property type="project" value="InterPro"/>
</dbReference>
<dbReference type="EMBL" id="DWXE01000018">
    <property type="protein sequence ID" value="HJB90918.1"/>
    <property type="molecule type" value="Genomic_DNA"/>
</dbReference>
<dbReference type="Pfam" id="PF12822">
    <property type="entry name" value="ECF_trnsprt"/>
    <property type="match status" value="1"/>
</dbReference>
<evidence type="ECO:0000313" key="2">
    <source>
        <dbReference type="EMBL" id="HJB90918.1"/>
    </source>
</evidence>
<keyword evidence="1" id="KW-0472">Membrane</keyword>
<keyword evidence="1" id="KW-0812">Transmembrane</keyword>
<dbReference type="Proteomes" id="UP000886883">
    <property type="component" value="Unassembled WGS sequence"/>
</dbReference>
<reference evidence="2" key="2">
    <citation type="submission" date="2021-04" db="EMBL/GenBank/DDBJ databases">
        <authorList>
            <person name="Gilroy R."/>
        </authorList>
    </citation>
    <scope>NUCLEOTIDE SEQUENCE</scope>
    <source>
        <strain evidence="2">USAMLcec3-2134</strain>
    </source>
</reference>
<organism evidence="2 3">
    <name type="scientific">Candidatus Eisenbergiella merdigallinarum</name>
    <dbReference type="NCBI Taxonomy" id="2838552"/>
    <lineage>
        <taxon>Bacteria</taxon>
        <taxon>Bacillati</taxon>
        <taxon>Bacillota</taxon>
        <taxon>Clostridia</taxon>
        <taxon>Lachnospirales</taxon>
        <taxon>Lachnospiraceae</taxon>
        <taxon>Eisenbergiella</taxon>
    </lineage>
</organism>
<reference evidence="2" key="1">
    <citation type="journal article" date="2021" name="PeerJ">
        <title>Extensive microbial diversity within the chicken gut microbiome revealed by metagenomics and culture.</title>
        <authorList>
            <person name="Gilroy R."/>
            <person name="Ravi A."/>
            <person name="Getino M."/>
            <person name="Pursley I."/>
            <person name="Horton D.L."/>
            <person name="Alikhan N.F."/>
            <person name="Baker D."/>
            <person name="Gharbi K."/>
            <person name="Hall N."/>
            <person name="Watson M."/>
            <person name="Adriaenssens E.M."/>
            <person name="Foster-Nyarko E."/>
            <person name="Jarju S."/>
            <person name="Secka A."/>
            <person name="Antonio M."/>
            <person name="Oren A."/>
            <person name="Chaudhuri R.R."/>
            <person name="La Ragione R."/>
            <person name="Hildebrand F."/>
            <person name="Pallen M.J."/>
        </authorList>
    </citation>
    <scope>NUCLEOTIDE SEQUENCE</scope>
    <source>
        <strain evidence="2">USAMLcec3-2134</strain>
    </source>
</reference>
<dbReference type="AlphaFoldDB" id="A0A9D2MRL9"/>
<accession>A0A9D2MRL9</accession>
<feature type="transmembrane region" description="Helical" evidence="1">
    <location>
        <begin position="75"/>
        <end position="97"/>
    </location>
</feature>
<name>A0A9D2MRL9_9FIRM</name>
<protein>
    <submittedName>
        <fullName evidence="2">ECF transporter S component</fullName>
    </submittedName>
</protein>
<feature type="transmembrane region" description="Helical" evidence="1">
    <location>
        <begin position="139"/>
        <end position="159"/>
    </location>
</feature>
<evidence type="ECO:0000313" key="3">
    <source>
        <dbReference type="Proteomes" id="UP000886883"/>
    </source>
</evidence>
<proteinExistence type="predicted"/>
<sequence length="188" mass="19662">MKRITRLVTSGVCLALCLILPFLTGQIPAVGNLLLPMHLPVLLCGFLCGPVYGLGVGFVAPLLRNLLFGMPPLMPTGVAMAFELAAYGAFSGLFYGLLPRKAVHVYTSLIGAMLCGRAVWGVVSFLLYGLLGNPFTPQIFLAGAFLNAVPGILCQLILIPPAVLALQKAGFTAPVPAKKALRAEGSAV</sequence>
<dbReference type="InterPro" id="IPR024529">
    <property type="entry name" value="ECF_trnsprt_substrate-spec"/>
</dbReference>